<keyword evidence="4" id="KW-0653">Protein transport</keyword>
<dbReference type="EMBL" id="PTIT01000007">
    <property type="protein sequence ID" value="PPK52089.1"/>
    <property type="molecule type" value="Genomic_DNA"/>
</dbReference>
<evidence type="ECO:0000256" key="1">
    <source>
        <dbReference type="ARBA" id="ARBA00011245"/>
    </source>
</evidence>
<evidence type="ECO:0000256" key="3">
    <source>
        <dbReference type="ARBA" id="ARBA00022729"/>
    </source>
</evidence>
<dbReference type="InterPro" id="IPR004564">
    <property type="entry name" value="OM_lipoprot_carrier_LolA-like"/>
</dbReference>
<dbReference type="Pfam" id="PF03548">
    <property type="entry name" value="LolA"/>
    <property type="match status" value="1"/>
</dbReference>
<gene>
    <name evidence="7" type="ORF">B0H24_1007134</name>
    <name evidence="6" type="ORF">BY455_10713</name>
</gene>
<accession>A0A2S6G7V7</accession>
<keyword evidence="7" id="KW-0449">Lipoprotein</keyword>
<dbReference type="InterPro" id="IPR029046">
    <property type="entry name" value="LolA/LolB/LppX"/>
</dbReference>
<dbReference type="RefSeq" id="WP_104415788.1">
    <property type="nucleotide sequence ID" value="NZ_PTIT01000007.1"/>
</dbReference>
<comment type="caution">
    <text evidence="7">The sequence shown here is derived from an EMBL/GenBank/DDBJ whole genome shotgun (WGS) entry which is preliminary data.</text>
</comment>
<evidence type="ECO:0000313" key="9">
    <source>
        <dbReference type="Proteomes" id="UP000239648"/>
    </source>
</evidence>
<evidence type="ECO:0000256" key="2">
    <source>
        <dbReference type="ARBA" id="ARBA00022448"/>
    </source>
</evidence>
<evidence type="ECO:0000256" key="5">
    <source>
        <dbReference type="SAM" id="SignalP"/>
    </source>
</evidence>
<reference evidence="7 8" key="2">
    <citation type="submission" date="2018-02" db="EMBL/GenBank/DDBJ databases">
        <title>Subsurface microbial communities from deep shales in Ohio and West Virginia, USA.</title>
        <authorList>
            <person name="Wrighton K."/>
        </authorList>
    </citation>
    <scope>NUCLEOTIDE SEQUENCE [LARGE SCALE GENOMIC DNA]</scope>
    <source>
        <strain evidence="7 8">UTICA-S1B9</strain>
    </source>
</reference>
<feature type="signal peptide" evidence="5">
    <location>
        <begin position="1"/>
        <end position="26"/>
    </location>
</feature>
<name>A0A2S6G7V7_9GAMM</name>
<protein>
    <submittedName>
        <fullName evidence="7">Outer membrane lipoprotein carrier protein LolA</fullName>
    </submittedName>
</protein>
<comment type="subunit">
    <text evidence="1">Monomer.</text>
</comment>
<evidence type="ECO:0000313" key="6">
    <source>
        <dbReference type="EMBL" id="PPK52089.1"/>
    </source>
</evidence>
<dbReference type="AlphaFoldDB" id="A0A2S6G7V7"/>
<dbReference type="Proteomes" id="UP000239648">
    <property type="component" value="Unassembled WGS sequence"/>
</dbReference>
<keyword evidence="9" id="KW-1185">Reference proteome</keyword>
<sequence>MKGALCIGKWMVGLSLVASLVAPAWAAETREAGTSALQSLLGEQAKVESLAGQFDQSKYIADLDTTLDSSGDFAFDADEGLRWNIQKPVPTQLRITADEIVEEQDGEVVMRMDVDDQPMTRAISEVFFAIFGGNWDKLSERFTIRTLQDGSPWRFELTPKGDMLQSHLSSIELQGEAYLNALILRETNGDQTHIQLHDVKAH</sequence>
<keyword evidence="3 5" id="KW-0732">Signal</keyword>
<proteinExistence type="predicted"/>
<organism evidence="7 8">
    <name type="scientific">Marinobacter persicus</name>
    <dbReference type="NCBI Taxonomy" id="930118"/>
    <lineage>
        <taxon>Bacteria</taxon>
        <taxon>Pseudomonadati</taxon>
        <taxon>Pseudomonadota</taxon>
        <taxon>Gammaproteobacteria</taxon>
        <taxon>Pseudomonadales</taxon>
        <taxon>Marinobacteraceae</taxon>
        <taxon>Marinobacter</taxon>
    </lineage>
</organism>
<dbReference type="CDD" id="cd16325">
    <property type="entry name" value="LolA"/>
    <property type="match status" value="1"/>
</dbReference>
<reference evidence="6 9" key="1">
    <citation type="submission" date="2018-02" db="EMBL/GenBank/DDBJ databases">
        <title>Deep subsurface shale carbon reservoir microbial communities from Ohio and West Virginia, USA.</title>
        <authorList>
            <person name="Wrighton K."/>
        </authorList>
    </citation>
    <scope>NUCLEOTIDE SEQUENCE [LARGE SCALE GENOMIC DNA]</scope>
    <source>
        <strain evidence="6 9">UTICA-S1B6</strain>
    </source>
</reference>
<keyword evidence="2" id="KW-0813">Transport</keyword>
<dbReference type="OrthoDB" id="6372173at2"/>
<dbReference type="Gene3D" id="2.50.20.10">
    <property type="entry name" value="Lipoprotein localisation LolA/LolB/LppX"/>
    <property type="match status" value="1"/>
</dbReference>
<dbReference type="GO" id="GO:0015031">
    <property type="term" value="P:protein transport"/>
    <property type="evidence" value="ECO:0007669"/>
    <property type="project" value="UniProtKB-KW"/>
</dbReference>
<evidence type="ECO:0000256" key="4">
    <source>
        <dbReference type="ARBA" id="ARBA00022927"/>
    </source>
</evidence>
<dbReference type="EMBL" id="PTIU01000007">
    <property type="protein sequence ID" value="PPK55223.1"/>
    <property type="molecule type" value="Genomic_DNA"/>
</dbReference>
<evidence type="ECO:0000313" key="7">
    <source>
        <dbReference type="EMBL" id="PPK55223.1"/>
    </source>
</evidence>
<evidence type="ECO:0000313" key="8">
    <source>
        <dbReference type="Proteomes" id="UP000239446"/>
    </source>
</evidence>
<feature type="chain" id="PRO_5015505429" evidence="5">
    <location>
        <begin position="27"/>
        <end position="202"/>
    </location>
</feature>
<dbReference type="Proteomes" id="UP000239446">
    <property type="component" value="Unassembled WGS sequence"/>
</dbReference>
<dbReference type="SUPFAM" id="SSF89392">
    <property type="entry name" value="Prokaryotic lipoproteins and lipoprotein localization factors"/>
    <property type="match status" value="1"/>
</dbReference>